<name>A0A6A6ZU59_9PLEO</name>
<evidence type="ECO:0000313" key="3">
    <source>
        <dbReference type="EMBL" id="KAF2823855.1"/>
    </source>
</evidence>
<sequence length="378" mass="42087">MRVLAVVVLLNACLAASLPTLRLPDLPKKPDTPTVNPGGPDTINTSPGQNQPGRWPTGNDATPAEPGRLPPSTEKKPSSSCNGKKRMECVDDSRLNTAETDGHTALSDLDNVKVKPPIPSTVPAAGMMSTRYRLEVAIKNLEGDEVPEVMGDTNPENWTKFKIFNNDPTVDAFVREKKLTTTDPEELQVYDNLGEDLKGEEHLFESWTSGDGKSLVFERMFNERLDLYRPLDKDPDGFERYQRQGVGPNNAVRFTDQGMFSWTQAIGNRDSRAIGLERIVHKNIITDATNGIITAAMQRGKRYPFDPNTSELRIEEFRRGDDGFEAIMGTIHAKRTAQMLTDYHHVVGDRTIDKISVSLNFDNPEESHDMLITLKPIA</sequence>
<evidence type="ECO:0000313" key="4">
    <source>
        <dbReference type="Proteomes" id="UP000799424"/>
    </source>
</evidence>
<feature type="compositionally biased region" description="Polar residues" evidence="1">
    <location>
        <begin position="42"/>
        <end position="52"/>
    </location>
</feature>
<evidence type="ECO:0000256" key="2">
    <source>
        <dbReference type="SAM" id="SignalP"/>
    </source>
</evidence>
<evidence type="ECO:0008006" key="5">
    <source>
        <dbReference type="Google" id="ProtNLM"/>
    </source>
</evidence>
<keyword evidence="2" id="KW-0732">Signal</keyword>
<dbReference type="AlphaFoldDB" id="A0A6A6ZU59"/>
<dbReference type="OrthoDB" id="5337308at2759"/>
<keyword evidence="4" id="KW-1185">Reference proteome</keyword>
<evidence type="ECO:0000256" key="1">
    <source>
        <dbReference type="SAM" id="MobiDB-lite"/>
    </source>
</evidence>
<accession>A0A6A6ZU59</accession>
<reference evidence="3" key="1">
    <citation type="journal article" date="2020" name="Stud. Mycol.">
        <title>101 Dothideomycetes genomes: a test case for predicting lifestyles and emergence of pathogens.</title>
        <authorList>
            <person name="Haridas S."/>
            <person name="Albert R."/>
            <person name="Binder M."/>
            <person name="Bloem J."/>
            <person name="Labutti K."/>
            <person name="Salamov A."/>
            <person name="Andreopoulos B."/>
            <person name="Baker S."/>
            <person name="Barry K."/>
            <person name="Bills G."/>
            <person name="Bluhm B."/>
            <person name="Cannon C."/>
            <person name="Castanera R."/>
            <person name="Culley D."/>
            <person name="Daum C."/>
            <person name="Ezra D."/>
            <person name="Gonzalez J."/>
            <person name="Henrissat B."/>
            <person name="Kuo A."/>
            <person name="Liang C."/>
            <person name="Lipzen A."/>
            <person name="Lutzoni F."/>
            <person name="Magnuson J."/>
            <person name="Mondo S."/>
            <person name="Nolan M."/>
            <person name="Ohm R."/>
            <person name="Pangilinan J."/>
            <person name="Park H.-J."/>
            <person name="Ramirez L."/>
            <person name="Alfaro M."/>
            <person name="Sun H."/>
            <person name="Tritt A."/>
            <person name="Yoshinaga Y."/>
            <person name="Zwiers L.-H."/>
            <person name="Turgeon B."/>
            <person name="Goodwin S."/>
            <person name="Spatafora J."/>
            <person name="Crous P."/>
            <person name="Grigoriev I."/>
        </authorList>
    </citation>
    <scope>NUCLEOTIDE SEQUENCE</scope>
    <source>
        <strain evidence="3">CBS 113818</strain>
    </source>
</reference>
<feature type="chain" id="PRO_5025562892" description="Calycin-like protein" evidence="2">
    <location>
        <begin position="16"/>
        <end position="378"/>
    </location>
</feature>
<protein>
    <recommendedName>
        <fullName evidence="5">Calycin-like protein</fullName>
    </recommendedName>
</protein>
<feature type="region of interest" description="Disordered" evidence="1">
    <location>
        <begin position="22"/>
        <end position="85"/>
    </location>
</feature>
<dbReference type="Proteomes" id="UP000799424">
    <property type="component" value="Unassembled WGS sequence"/>
</dbReference>
<gene>
    <name evidence="3" type="ORF">CC86DRAFT_408875</name>
</gene>
<organism evidence="3 4">
    <name type="scientific">Ophiobolus disseminans</name>
    <dbReference type="NCBI Taxonomy" id="1469910"/>
    <lineage>
        <taxon>Eukaryota</taxon>
        <taxon>Fungi</taxon>
        <taxon>Dikarya</taxon>
        <taxon>Ascomycota</taxon>
        <taxon>Pezizomycotina</taxon>
        <taxon>Dothideomycetes</taxon>
        <taxon>Pleosporomycetidae</taxon>
        <taxon>Pleosporales</taxon>
        <taxon>Pleosporineae</taxon>
        <taxon>Phaeosphaeriaceae</taxon>
        <taxon>Ophiobolus</taxon>
    </lineage>
</organism>
<dbReference type="EMBL" id="MU006231">
    <property type="protein sequence ID" value="KAF2823855.1"/>
    <property type="molecule type" value="Genomic_DNA"/>
</dbReference>
<feature type="signal peptide" evidence="2">
    <location>
        <begin position="1"/>
        <end position="15"/>
    </location>
</feature>
<proteinExistence type="predicted"/>